<dbReference type="Proteomes" id="UP000244855">
    <property type="component" value="Unassembled WGS sequence"/>
</dbReference>
<keyword evidence="2" id="KW-0732">Signal</keyword>
<proteinExistence type="predicted"/>
<feature type="chain" id="PRO_5016065633" description="Secreted protein" evidence="2">
    <location>
        <begin position="23"/>
        <end position="178"/>
    </location>
</feature>
<reference evidence="3 4" key="1">
    <citation type="journal article" date="2018" name="Sci. Rep.">
        <title>Comparative genomics provides insights into the lifestyle and reveals functional heterogeneity of dark septate endophytic fungi.</title>
        <authorList>
            <person name="Knapp D.G."/>
            <person name="Nemeth J.B."/>
            <person name="Barry K."/>
            <person name="Hainaut M."/>
            <person name="Henrissat B."/>
            <person name="Johnson J."/>
            <person name="Kuo A."/>
            <person name="Lim J.H.P."/>
            <person name="Lipzen A."/>
            <person name="Nolan M."/>
            <person name="Ohm R.A."/>
            <person name="Tamas L."/>
            <person name="Grigoriev I.V."/>
            <person name="Spatafora J.W."/>
            <person name="Nagy L.G."/>
            <person name="Kovacs G.M."/>
        </authorList>
    </citation>
    <scope>NUCLEOTIDE SEQUENCE [LARGE SCALE GENOMIC DNA]</scope>
    <source>
        <strain evidence="3 4">DSE2036</strain>
    </source>
</reference>
<gene>
    <name evidence="3" type="ORF">DM02DRAFT_166486</name>
</gene>
<keyword evidence="4" id="KW-1185">Reference proteome</keyword>
<dbReference type="AlphaFoldDB" id="A0A2V1DAK3"/>
<feature type="region of interest" description="Disordered" evidence="1">
    <location>
        <begin position="109"/>
        <end position="141"/>
    </location>
</feature>
<evidence type="ECO:0000256" key="1">
    <source>
        <dbReference type="SAM" id="MobiDB-lite"/>
    </source>
</evidence>
<sequence length="178" mass="19626">MRLPCRFLVVWVLLLMCCCCCCFPSYSIYRASISSRTNIRSHSWAHWTAHLCPPELSGPSESPRICICTVGQNPRSPIERIGQPQTPLPPLPFWAWLTGKSSPTGRIIHPGRATRTSPRPKNNLQSCSHLHPHSPSTPNLPCPAPLRRLRSLCAPAPDLPRTSPPPVHLARSLAAPGI</sequence>
<feature type="region of interest" description="Disordered" evidence="1">
    <location>
        <begin position="155"/>
        <end position="178"/>
    </location>
</feature>
<evidence type="ECO:0000313" key="4">
    <source>
        <dbReference type="Proteomes" id="UP000244855"/>
    </source>
</evidence>
<feature type="compositionally biased region" description="Polar residues" evidence="1">
    <location>
        <begin position="114"/>
        <end position="137"/>
    </location>
</feature>
<evidence type="ECO:0008006" key="5">
    <source>
        <dbReference type="Google" id="ProtNLM"/>
    </source>
</evidence>
<feature type="signal peptide" evidence="2">
    <location>
        <begin position="1"/>
        <end position="22"/>
    </location>
</feature>
<protein>
    <recommendedName>
        <fullName evidence="5">Secreted protein</fullName>
    </recommendedName>
</protein>
<evidence type="ECO:0000313" key="3">
    <source>
        <dbReference type="EMBL" id="PVH95157.1"/>
    </source>
</evidence>
<organism evidence="3 4">
    <name type="scientific">Periconia macrospinosa</name>
    <dbReference type="NCBI Taxonomy" id="97972"/>
    <lineage>
        <taxon>Eukaryota</taxon>
        <taxon>Fungi</taxon>
        <taxon>Dikarya</taxon>
        <taxon>Ascomycota</taxon>
        <taxon>Pezizomycotina</taxon>
        <taxon>Dothideomycetes</taxon>
        <taxon>Pleosporomycetidae</taxon>
        <taxon>Pleosporales</taxon>
        <taxon>Massarineae</taxon>
        <taxon>Periconiaceae</taxon>
        <taxon>Periconia</taxon>
    </lineage>
</organism>
<dbReference type="EMBL" id="KZ805506">
    <property type="protein sequence ID" value="PVH95157.1"/>
    <property type="molecule type" value="Genomic_DNA"/>
</dbReference>
<name>A0A2V1DAK3_9PLEO</name>
<accession>A0A2V1DAK3</accession>
<evidence type="ECO:0000256" key="2">
    <source>
        <dbReference type="SAM" id="SignalP"/>
    </source>
</evidence>